<dbReference type="CDD" id="cd21134">
    <property type="entry name" value="YTH"/>
    <property type="match status" value="1"/>
</dbReference>
<name>A0A6A4X1M0_AMPAM</name>
<sequence length="473" mass="51289">MLCDCAAGNGSKESGGGVAAVDLPDEQPDVWRSQQHSYGAAGMPASADPYLSSYYGGAAGYPPYQAFGVGDGAWSSGGDHLAFMGGYSQPPVQPDSYGADAMFGQGFGGFGQPGFGGYGPFHGSGDYAAGWGGAGVRKYDDYYRGDPAAYGGEERSIKQVEQGMQGLSMDAKDEPGSAEPPPGAPQKKSWASIASQPARPSSLQRKPPAPAGNGTGVVPVGHGGPPPPRDVIGVWEGRGGPVPAPAPARPPWTAPRARPPPQGPPPPHQPPPPPAHPVLDELRDRNEYNPREFDLSAKEARFFVIKSYSEDDIHRSIKYEIWASTEHGNKRLDSAFRERDGKGPVYLLYSVNGSGHFCGMAQMLSPVDYSSSSSVWAQDKWKGQFKVKWIYVKDVPNSQLRHIRLENNENKPVTNSRDTQEVPADKGRQVLKIIHAFNHRTSIFDDFVHYEQRQEEEEGRRPAPRDHAKVRMR</sequence>
<feature type="region of interest" description="Disordered" evidence="4">
    <location>
        <begin position="153"/>
        <end position="280"/>
    </location>
</feature>
<reference evidence="6 7" key="1">
    <citation type="submission" date="2019-07" db="EMBL/GenBank/DDBJ databases">
        <title>Draft genome assembly of a fouling barnacle, Amphibalanus amphitrite (Darwin, 1854): The first reference genome for Thecostraca.</title>
        <authorList>
            <person name="Kim W."/>
        </authorList>
    </citation>
    <scope>NUCLEOTIDE SEQUENCE [LARGE SCALE GENOMIC DNA]</scope>
    <source>
        <strain evidence="6">SNU_AA5</strain>
        <tissue evidence="6">Soma without cirri and trophi</tissue>
    </source>
</reference>
<dbReference type="Gene3D" id="3.10.590.10">
    <property type="entry name" value="ph1033 like domains"/>
    <property type="match status" value="1"/>
</dbReference>
<dbReference type="Pfam" id="PF04146">
    <property type="entry name" value="YTH"/>
    <property type="match status" value="1"/>
</dbReference>
<protein>
    <submittedName>
        <fullName evidence="6">YTH domain-containing family protein 1</fullName>
    </submittedName>
</protein>
<feature type="region of interest" description="Disordered" evidence="4">
    <location>
        <begin position="453"/>
        <end position="473"/>
    </location>
</feature>
<keyword evidence="7" id="KW-1185">Reference proteome</keyword>
<dbReference type="GO" id="GO:0003729">
    <property type="term" value="F:mRNA binding"/>
    <property type="evidence" value="ECO:0007669"/>
    <property type="project" value="TreeGrafter"/>
</dbReference>
<dbReference type="Proteomes" id="UP000440578">
    <property type="component" value="Unassembled WGS sequence"/>
</dbReference>
<dbReference type="AlphaFoldDB" id="A0A6A4X1M0"/>
<evidence type="ECO:0000259" key="5">
    <source>
        <dbReference type="PROSITE" id="PS50882"/>
    </source>
</evidence>
<proteinExistence type="predicted"/>
<dbReference type="EMBL" id="VIIS01000190">
    <property type="protein sequence ID" value="KAF0312123.1"/>
    <property type="molecule type" value="Genomic_DNA"/>
</dbReference>
<evidence type="ECO:0000313" key="7">
    <source>
        <dbReference type="Proteomes" id="UP000440578"/>
    </source>
</evidence>
<feature type="region of interest" description="Disordered" evidence="4">
    <location>
        <begin position="1"/>
        <end position="23"/>
    </location>
</feature>
<evidence type="ECO:0000313" key="6">
    <source>
        <dbReference type="EMBL" id="KAF0312123.1"/>
    </source>
</evidence>
<keyword evidence="2" id="KW-0963">Cytoplasm</keyword>
<dbReference type="GO" id="GO:0061157">
    <property type="term" value="P:mRNA destabilization"/>
    <property type="evidence" value="ECO:0007669"/>
    <property type="project" value="TreeGrafter"/>
</dbReference>
<evidence type="ECO:0000256" key="1">
    <source>
        <dbReference type="ARBA" id="ARBA00004496"/>
    </source>
</evidence>
<gene>
    <name evidence="6" type="primary">YTHDF1</name>
    <name evidence="6" type="ORF">FJT64_017115</name>
</gene>
<dbReference type="PANTHER" id="PTHR12357">
    <property type="entry name" value="YTH YT521-B HOMOLOGY DOMAIN-CONTAINING"/>
    <property type="match status" value="1"/>
</dbReference>
<dbReference type="PANTHER" id="PTHR12357:SF89">
    <property type="entry name" value="YTH DOMAIN-CONTAINING FAMILY PROTEIN"/>
    <property type="match status" value="1"/>
</dbReference>
<comment type="caution">
    <text evidence="6">The sequence shown here is derived from an EMBL/GenBank/DDBJ whole genome shotgun (WGS) entry which is preliminary data.</text>
</comment>
<feature type="domain" description="YTH" evidence="5">
    <location>
        <begin position="300"/>
        <end position="434"/>
    </location>
</feature>
<organism evidence="6 7">
    <name type="scientific">Amphibalanus amphitrite</name>
    <name type="common">Striped barnacle</name>
    <name type="synonym">Balanus amphitrite</name>
    <dbReference type="NCBI Taxonomy" id="1232801"/>
    <lineage>
        <taxon>Eukaryota</taxon>
        <taxon>Metazoa</taxon>
        <taxon>Ecdysozoa</taxon>
        <taxon>Arthropoda</taxon>
        <taxon>Crustacea</taxon>
        <taxon>Multicrustacea</taxon>
        <taxon>Cirripedia</taxon>
        <taxon>Thoracica</taxon>
        <taxon>Thoracicalcarea</taxon>
        <taxon>Balanomorpha</taxon>
        <taxon>Balanoidea</taxon>
        <taxon>Balanidae</taxon>
        <taxon>Amphibalaninae</taxon>
        <taxon>Amphibalanus</taxon>
    </lineage>
</organism>
<dbReference type="GO" id="GO:1990247">
    <property type="term" value="F:N6-methyladenosine-containing RNA reader activity"/>
    <property type="evidence" value="ECO:0007669"/>
    <property type="project" value="TreeGrafter"/>
</dbReference>
<accession>A0A6A4X1M0</accession>
<feature type="compositionally biased region" description="Pro residues" evidence="4">
    <location>
        <begin position="242"/>
        <end position="276"/>
    </location>
</feature>
<dbReference type="FunFam" id="3.10.590.10:FF:000001">
    <property type="entry name" value="YTH domain family 1, isoform CRA_a"/>
    <property type="match status" value="1"/>
</dbReference>
<evidence type="ECO:0000256" key="3">
    <source>
        <dbReference type="ARBA" id="ARBA00022884"/>
    </source>
</evidence>
<evidence type="ECO:0000256" key="2">
    <source>
        <dbReference type="ARBA" id="ARBA00022490"/>
    </source>
</evidence>
<comment type="subcellular location">
    <subcellularLocation>
        <location evidence="1">Cytoplasm</location>
    </subcellularLocation>
</comment>
<dbReference type="PROSITE" id="PS50882">
    <property type="entry name" value="YTH"/>
    <property type="match status" value="1"/>
</dbReference>
<dbReference type="InterPro" id="IPR045168">
    <property type="entry name" value="YTH_prot"/>
</dbReference>
<keyword evidence="3" id="KW-0694">RNA-binding</keyword>
<feature type="compositionally biased region" description="Polar residues" evidence="4">
    <location>
        <begin position="192"/>
        <end position="204"/>
    </location>
</feature>
<dbReference type="InterPro" id="IPR007275">
    <property type="entry name" value="YTH_domain"/>
</dbReference>
<evidence type="ECO:0000256" key="4">
    <source>
        <dbReference type="SAM" id="MobiDB-lite"/>
    </source>
</evidence>
<dbReference type="GO" id="GO:0005737">
    <property type="term" value="C:cytoplasm"/>
    <property type="evidence" value="ECO:0007669"/>
    <property type="project" value="UniProtKB-SubCell"/>
</dbReference>